<dbReference type="Proteomes" id="UP001497453">
    <property type="component" value="Chromosome 3"/>
</dbReference>
<dbReference type="InterPro" id="IPR013154">
    <property type="entry name" value="ADH-like_N"/>
</dbReference>
<organism evidence="2 3">
    <name type="scientific">Somion occarium</name>
    <dbReference type="NCBI Taxonomy" id="3059160"/>
    <lineage>
        <taxon>Eukaryota</taxon>
        <taxon>Fungi</taxon>
        <taxon>Dikarya</taxon>
        <taxon>Basidiomycota</taxon>
        <taxon>Agaricomycotina</taxon>
        <taxon>Agaricomycetes</taxon>
        <taxon>Polyporales</taxon>
        <taxon>Cerrenaceae</taxon>
        <taxon>Somion</taxon>
    </lineage>
</organism>
<dbReference type="PANTHER" id="PTHR45348:SF7">
    <property type="entry name" value="ZINC BINDING OXIDOREDUCTASE, PUTATIVE-RELATED"/>
    <property type="match status" value="1"/>
</dbReference>
<sequence>MSDFVEVLPNAMSVFQEDASELSDILLPRIRDDEILVKIEVMIEDPSDWKNVDTVTQEYTHSTHGVDFSGTVVKLGRSVTCGVTRGDHVVGFVRSSSMRRAAYTDHGTQTKYIRLEGELAWVVPRGTFSHEDAAKARLGRFRYMFGVQD</sequence>
<dbReference type="PANTHER" id="PTHR45348">
    <property type="entry name" value="HYPOTHETICAL OXIDOREDUCTASE (EUROFUNG)"/>
    <property type="match status" value="1"/>
</dbReference>
<accession>A0ABP1D8A0</accession>
<dbReference type="Gene3D" id="3.90.180.10">
    <property type="entry name" value="Medium-chain alcohol dehydrogenases, catalytic domain"/>
    <property type="match status" value="1"/>
</dbReference>
<dbReference type="Pfam" id="PF08240">
    <property type="entry name" value="ADH_N"/>
    <property type="match status" value="1"/>
</dbReference>
<evidence type="ECO:0000259" key="1">
    <source>
        <dbReference type="Pfam" id="PF08240"/>
    </source>
</evidence>
<dbReference type="InterPro" id="IPR011032">
    <property type="entry name" value="GroES-like_sf"/>
</dbReference>
<proteinExistence type="predicted"/>
<dbReference type="SUPFAM" id="SSF50129">
    <property type="entry name" value="GroES-like"/>
    <property type="match status" value="1"/>
</dbReference>
<evidence type="ECO:0000313" key="2">
    <source>
        <dbReference type="EMBL" id="CAL1704086.1"/>
    </source>
</evidence>
<evidence type="ECO:0000313" key="3">
    <source>
        <dbReference type="Proteomes" id="UP001497453"/>
    </source>
</evidence>
<dbReference type="InterPro" id="IPR047122">
    <property type="entry name" value="Trans-enoyl_RdTase-like"/>
</dbReference>
<feature type="domain" description="Alcohol dehydrogenase-like N-terminal" evidence="1">
    <location>
        <begin position="32"/>
        <end position="116"/>
    </location>
</feature>
<keyword evidence="3" id="KW-1185">Reference proteome</keyword>
<name>A0ABP1D8A0_9APHY</name>
<reference evidence="3" key="1">
    <citation type="submission" date="2024-04" db="EMBL/GenBank/DDBJ databases">
        <authorList>
            <person name="Shaw F."/>
            <person name="Minotto A."/>
        </authorList>
    </citation>
    <scope>NUCLEOTIDE SEQUENCE [LARGE SCALE GENOMIC DNA]</scope>
</reference>
<dbReference type="EMBL" id="OZ037946">
    <property type="protein sequence ID" value="CAL1704086.1"/>
    <property type="molecule type" value="Genomic_DNA"/>
</dbReference>
<gene>
    <name evidence="2" type="ORF">GFSPODELE1_LOCUS4843</name>
</gene>
<protein>
    <recommendedName>
        <fullName evidence="1">Alcohol dehydrogenase-like N-terminal domain-containing protein</fullName>
    </recommendedName>
</protein>